<reference evidence="3 4" key="1">
    <citation type="submission" date="2023-08" db="EMBL/GenBank/DDBJ databases">
        <title>A Necator americanus chromosomal reference genome.</title>
        <authorList>
            <person name="Ilik V."/>
            <person name="Petrzelkova K.J."/>
            <person name="Pardy F."/>
            <person name="Fuh T."/>
            <person name="Niatou-Singa F.S."/>
            <person name="Gouil Q."/>
            <person name="Baker L."/>
            <person name="Ritchie M.E."/>
            <person name="Jex A.R."/>
            <person name="Gazzola D."/>
            <person name="Li H."/>
            <person name="Toshio Fujiwara R."/>
            <person name="Zhan B."/>
            <person name="Aroian R.V."/>
            <person name="Pafco B."/>
            <person name="Schwarz E.M."/>
        </authorList>
    </citation>
    <scope>NUCLEOTIDE SEQUENCE [LARGE SCALE GENOMIC DNA]</scope>
    <source>
        <strain evidence="3 4">Aroian</strain>
        <tissue evidence="3">Whole animal</tissue>
    </source>
</reference>
<evidence type="ECO:0000313" key="4">
    <source>
        <dbReference type="Proteomes" id="UP001303046"/>
    </source>
</evidence>
<proteinExistence type="predicted"/>
<comment type="caution">
    <text evidence="3">The sequence shown here is derived from an EMBL/GenBank/DDBJ whole genome shotgun (WGS) entry which is preliminary data.</text>
</comment>
<evidence type="ECO:0000256" key="2">
    <source>
        <dbReference type="SAM" id="Phobius"/>
    </source>
</evidence>
<feature type="compositionally biased region" description="Basic and acidic residues" evidence="1">
    <location>
        <begin position="54"/>
        <end position="77"/>
    </location>
</feature>
<evidence type="ECO:0000256" key="1">
    <source>
        <dbReference type="SAM" id="MobiDB-lite"/>
    </source>
</evidence>
<keyword evidence="2" id="KW-1133">Transmembrane helix</keyword>
<accession>A0ABR1C0K3</accession>
<organism evidence="3 4">
    <name type="scientific">Necator americanus</name>
    <name type="common">Human hookworm</name>
    <dbReference type="NCBI Taxonomy" id="51031"/>
    <lineage>
        <taxon>Eukaryota</taxon>
        <taxon>Metazoa</taxon>
        <taxon>Ecdysozoa</taxon>
        <taxon>Nematoda</taxon>
        <taxon>Chromadorea</taxon>
        <taxon>Rhabditida</taxon>
        <taxon>Rhabditina</taxon>
        <taxon>Rhabditomorpha</taxon>
        <taxon>Strongyloidea</taxon>
        <taxon>Ancylostomatidae</taxon>
        <taxon>Bunostominae</taxon>
        <taxon>Necator</taxon>
    </lineage>
</organism>
<dbReference type="EMBL" id="JAVFWL010000001">
    <property type="protein sequence ID" value="KAK6731183.1"/>
    <property type="molecule type" value="Genomic_DNA"/>
</dbReference>
<gene>
    <name evidence="3" type="primary">Necator_chrI.g3696</name>
    <name evidence="3" type="ORF">RB195_007567</name>
</gene>
<feature type="transmembrane region" description="Helical" evidence="2">
    <location>
        <begin position="26"/>
        <end position="49"/>
    </location>
</feature>
<dbReference type="Proteomes" id="UP001303046">
    <property type="component" value="Unassembled WGS sequence"/>
</dbReference>
<evidence type="ECO:0000313" key="3">
    <source>
        <dbReference type="EMBL" id="KAK6731183.1"/>
    </source>
</evidence>
<feature type="region of interest" description="Disordered" evidence="1">
    <location>
        <begin position="52"/>
        <end position="77"/>
    </location>
</feature>
<protein>
    <submittedName>
        <fullName evidence="3">Uncharacterized protein</fullName>
    </submittedName>
</protein>
<keyword evidence="2" id="KW-0472">Membrane</keyword>
<sequence length="77" mass="8724">MKSKQNNAPVSQTKTLVRDNAYDPRGIGFICVFFVSLCVIIGNAFYLITSARNKSKDTRRERPLLDSNEADQKEKSK</sequence>
<name>A0ABR1C0K3_NECAM</name>
<keyword evidence="2" id="KW-0812">Transmembrane</keyword>
<keyword evidence="4" id="KW-1185">Reference proteome</keyword>